<keyword evidence="4" id="KW-1185">Reference proteome</keyword>
<name>A0ABR8YND7_9CLOT</name>
<dbReference type="InterPro" id="IPR003646">
    <property type="entry name" value="SH3-like_bac-type"/>
</dbReference>
<dbReference type="SMART" id="SM00287">
    <property type="entry name" value="SH3b"/>
    <property type="match status" value="1"/>
</dbReference>
<proteinExistence type="predicted"/>
<gene>
    <name evidence="3" type="ORF">H9637_01650</name>
</gene>
<feature type="domain" description="SH3b" evidence="2">
    <location>
        <begin position="46"/>
        <end position="115"/>
    </location>
</feature>
<dbReference type="Pfam" id="PF08239">
    <property type="entry name" value="SH3_3"/>
    <property type="match status" value="1"/>
</dbReference>
<evidence type="ECO:0000256" key="1">
    <source>
        <dbReference type="SAM" id="SignalP"/>
    </source>
</evidence>
<evidence type="ECO:0000259" key="2">
    <source>
        <dbReference type="PROSITE" id="PS51781"/>
    </source>
</evidence>
<dbReference type="Proteomes" id="UP000627166">
    <property type="component" value="Unassembled WGS sequence"/>
</dbReference>
<dbReference type="EMBL" id="JACSQB010000013">
    <property type="protein sequence ID" value="MBD8045760.1"/>
    <property type="molecule type" value="Genomic_DNA"/>
</dbReference>
<feature type="chain" id="PRO_5045361580" evidence="1">
    <location>
        <begin position="27"/>
        <end position="115"/>
    </location>
</feature>
<dbReference type="PROSITE" id="PS51781">
    <property type="entry name" value="SH3B"/>
    <property type="match status" value="1"/>
</dbReference>
<dbReference type="RefSeq" id="WP_191738737.1">
    <property type="nucleotide sequence ID" value="NZ_JACSQB010000013.1"/>
</dbReference>
<dbReference type="Gene3D" id="2.30.30.40">
    <property type="entry name" value="SH3 Domains"/>
    <property type="match status" value="1"/>
</dbReference>
<comment type="caution">
    <text evidence="3">The sequence shown here is derived from an EMBL/GenBank/DDBJ whole genome shotgun (WGS) entry which is preliminary data.</text>
</comment>
<organism evidence="3 4">
    <name type="scientific">Clostridium faecium</name>
    <dbReference type="NCBI Taxonomy" id="2762223"/>
    <lineage>
        <taxon>Bacteria</taxon>
        <taxon>Bacillati</taxon>
        <taxon>Bacillota</taxon>
        <taxon>Clostridia</taxon>
        <taxon>Eubacteriales</taxon>
        <taxon>Clostridiaceae</taxon>
        <taxon>Clostridium</taxon>
    </lineage>
</organism>
<protein>
    <submittedName>
        <fullName evidence="3">SH3 domain-containing protein</fullName>
    </submittedName>
</protein>
<reference evidence="3 4" key="1">
    <citation type="submission" date="2020-08" db="EMBL/GenBank/DDBJ databases">
        <title>A Genomic Blueprint of the Chicken Gut Microbiome.</title>
        <authorList>
            <person name="Gilroy R."/>
            <person name="Ravi A."/>
            <person name="Getino M."/>
            <person name="Pursley I."/>
            <person name="Horton D.L."/>
            <person name="Alikhan N.-F."/>
            <person name="Baker D."/>
            <person name="Gharbi K."/>
            <person name="Hall N."/>
            <person name="Watson M."/>
            <person name="Adriaenssens E.M."/>
            <person name="Foster-Nyarko E."/>
            <person name="Jarju S."/>
            <person name="Secka A."/>
            <person name="Antonio M."/>
            <person name="Oren A."/>
            <person name="Chaudhuri R."/>
            <person name="La Ragione R.M."/>
            <person name="Hildebrand F."/>
            <person name="Pallen M.J."/>
        </authorList>
    </citation>
    <scope>NUCLEOTIDE SEQUENCE [LARGE SCALE GENOMIC DNA]</scope>
    <source>
        <strain evidence="3 4">N37</strain>
    </source>
</reference>
<feature type="signal peptide" evidence="1">
    <location>
        <begin position="1"/>
        <end position="26"/>
    </location>
</feature>
<evidence type="ECO:0000313" key="4">
    <source>
        <dbReference type="Proteomes" id="UP000627166"/>
    </source>
</evidence>
<evidence type="ECO:0000313" key="3">
    <source>
        <dbReference type="EMBL" id="MBD8045760.1"/>
    </source>
</evidence>
<sequence>MKKRILLSTIGLITILNVSLALPVKADTSEKNNVQNANINTAVMRRYDGMISGTGVRLRKAPGTSSSVITTLSNRQRVTILEIGKKKINGYKWHKVRTESGQIGYVADAYVLFIA</sequence>
<keyword evidence="1" id="KW-0732">Signal</keyword>
<accession>A0ABR8YND7</accession>